<protein>
    <submittedName>
        <fullName evidence="3">Helix-turn-helix transcriptional regulator</fullName>
    </submittedName>
</protein>
<dbReference type="GO" id="GO:0003700">
    <property type="term" value="F:DNA-binding transcription factor activity"/>
    <property type="evidence" value="ECO:0007669"/>
    <property type="project" value="TreeGrafter"/>
</dbReference>
<dbReference type="PROSITE" id="PS50943">
    <property type="entry name" value="HTH_CROC1"/>
    <property type="match status" value="1"/>
</dbReference>
<dbReference type="PANTHER" id="PTHR46797:SF1">
    <property type="entry name" value="METHYLPHOSPHONATE SYNTHASE"/>
    <property type="match status" value="1"/>
</dbReference>
<dbReference type="AlphaFoldDB" id="A0A4D7DT84"/>
<dbReference type="EMBL" id="CP072168">
    <property type="protein sequence ID" value="QYA09486.1"/>
    <property type="molecule type" value="Genomic_DNA"/>
</dbReference>
<dbReference type="KEGG" id="alf:CFBP5473_19235"/>
<dbReference type="EMBL" id="CP039692">
    <property type="protein sequence ID" value="QCJ00072.1"/>
    <property type="molecule type" value="Genomic_DNA"/>
</dbReference>
<dbReference type="RefSeq" id="WP_136954402.1">
    <property type="nucleotide sequence ID" value="NZ_CP072168.1"/>
</dbReference>
<dbReference type="SMART" id="SM00530">
    <property type="entry name" value="HTH_XRE"/>
    <property type="match status" value="1"/>
</dbReference>
<dbReference type="CDD" id="cd00093">
    <property type="entry name" value="HTH_XRE"/>
    <property type="match status" value="1"/>
</dbReference>
<dbReference type="GO" id="GO:0003677">
    <property type="term" value="F:DNA binding"/>
    <property type="evidence" value="ECO:0007669"/>
    <property type="project" value="UniProtKB-KW"/>
</dbReference>
<evidence type="ECO:0000313" key="6">
    <source>
        <dbReference type="Proteomes" id="UP000826513"/>
    </source>
</evidence>
<keyword evidence="6" id="KW-1185">Reference proteome</keyword>
<dbReference type="Proteomes" id="UP000826513">
    <property type="component" value="Chromosome 2"/>
</dbReference>
<reference evidence="4 6" key="2">
    <citation type="submission" date="2021-03" db="EMBL/GenBank/DDBJ databases">
        <title>Rapid diversification of plasmids in a genus of pathogenic and nitrogen fixing bacteria.</title>
        <authorList>
            <person name="Weisberg A.J."/>
            <person name="Miller M."/>
            <person name="Ream W."/>
            <person name="Grunwald N.J."/>
            <person name="Chang J.H."/>
        </authorList>
    </citation>
    <scope>NUCLEOTIDE SEQUENCE [LARGE SCALE GENOMIC DNA]</scope>
    <source>
        <strain evidence="4 6">AF3.44</strain>
    </source>
</reference>
<keyword evidence="1" id="KW-0238">DNA-binding</keyword>
<dbReference type="Proteomes" id="UP000298545">
    <property type="component" value="Chromosome linear"/>
</dbReference>
<name>A0A4D7DT84_9HYPH</name>
<gene>
    <name evidence="3" type="ORF">CFBP5473_19235</name>
    <name evidence="4" type="ORF">J5285_19115</name>
</gene>
<reference evidence="3 5" key="1">
    <citation type="submission" date="2019-04" db="EMBL/GenBank/DDBJ databases">
        <title>Complete genome sequence of Agrobacterium larrymoorei CFBP5473.</title>
        <authorList>
            <person name="Haryono M."/>
            <person name="Chou L."/>
            <person name="Lin Y.-C."/>
            <person name="Lai E.-M."/>
            <person name="Kuo C.-H."/>
        </authorList>
    </citation>
    <scope>NUCLEOTIDE SEQUENCE [LARGE SCALE GENOMIC DNA]</scope>
    <source>
        <strain evidence="3 5">CFBP5473</strain>
    </source>
</reference>
<accession>A0A4D7DT84</accession>
<dbReference type="Gene3D" id="1.10.260.40">
    <property type="entry name" value="lambda repressor-like DNA-binding domains"/>
    <property type="match status" value="1"/>
</dbReference>
<evidence type="ECO:0000313" key="5">
    <source>
        <dbReference type="Proteomes" id="UP000298545"/>
    </source>
</evidence>
<evidence type="ECO:0000256" key="1">
    <source>
        <dbReference type="ARBA" id="ARBA00023125"/>
    </source>
</evidence>
<evidence type="ECO:0000313" key="4">
    <source>
        <dbReference type="EMBL" id="QYA09486.1"/>
    </source>
</evidence>
<organism evidence="3 5">
    <name type="scientific">Agrobacterium larrymoorei</name>
    <dbReference type="NCBI Taxonomy" id="160699"/>
    <lineage>
        <taxon>Bacteria</taxon>
        <taxon>Pseudomonadati</taxon>
        <taxon>Pseudomonadota</taxon>
        <taxon>Alphaproteobacteria</taxon>
        <taxon>Hyphomicrobiales</taxon>
        <taxon>Rhizobiaceae</taxon>
        <taxon>Rhizobium/Agrobacterium group</taxon>
        <taxon>Agrobacterium</taxon>
    </lineage>
</organism>
<dbReference type="OrthoDB" id="9814751at2"/>
<dbReference type="InterPro" id="IPR050807">
    <property type="entry name" value="TransReg_Diox_bact_type"/>
</dbReference>
<sequence>MISVLNAGSSKQSLSQMSPMTIAKQIGSKIREFRRAREMTQAQLAEFSMRTVDGISQIERGVNTPSLETLLAICSSLGVGLSDLIEVDSVSDNRSKRSALVAEANSMLNTMSEAELAVAVDLMRVVKQRMSR</sequence>
<dbReference type="InterPro" id="IPR010982">
    <property type="entry name" value="Lambda_DNA-bd_dom_sf"/>
</dbReference>
<evidence type="ECO:0000259" key="2">
    <source>
        <dbReference type="PROSITE" id="PS50943"/>
    </source>
</evidence>
<dbReference type="InterPro" id="IPR001387">
    <property type="entry name" value="Cro/C1-type_HTH"/>
</dbReference>
<dbReference type="Pfam" id="PF01381">
    <property type="entry name" value="HTH_3"/>
    <property type="match status" value="1"/>
</dbReference>
<dbReference type="PANTHER" id="PTHR46797">
    <property type="entry name" value="HTH-TYPE TRANSCRIPTIONAL REGULATOR"/>
    <property type="match status" value="1"/>
</dbReference>
<dbReference type="STRING" id="1367849.GCA_000518585_01899"/>
<proteinExistence type="predicted"/>
<evidence type="ECO:0000313" key="3">
    <source>
        <dbReference type="EMBL" id="QCJ00072.1"/>
    </source>
</evidence>
<dbReference type="SUPFAM" id="SSF47413">
    <property type="entry name" value="lambda repressor-like DNA-binding domains"/>
    <property type="match status" value="1"/>
</dbReference>
<dbReference type="GO" id="GO:0005829">
    <property type="term" value="C:cytosol"/>
    <property type="evidence" value="ECO:0007669"/>
    <property type="project" value="TreeGrafter"/>
</dbReference>
<feature type="domain" description="HTH cro/C1-type" evidence="2">
    <location>
        <begin position="30"/>
        <end position="84"/>
    </location>
</feature>